<feature type="region of interest" description="Disordered" evidence="1">
    <location>
        <begin position="1"/>
        <end position="50"/>
    </location>
</feature>
<name>A0ABR3WHT9_9PEZI</name>
<dbReference type="Proteomes" id="UP001586593">
    <property type="component" value="Unassembled WGS sequence"/>
</dbReference>
<evidence type="ECO:0008006" key="4">
    <source>
        <dbReference type="Google" id="ProtNLM"/>
    </source>
</evidence>
<keyword evidence="3" id="KW-1185">Reference proteome</keyword>
<feature type="compositionally biased region" description="Polar residues" evidence="1">
    <location>
        <begin position="9"/>
        <end position="20"/>
    </location>
</feature>
<comment type="caution">
    <text evidence="2">The sequence shown here is derived from an EMBL/GenBank/DDBJ whole genome shotgun (WGS) entry which is preliminary data.</text>
</comment>
<feature type="region of interest" description="Disordered" evidence="1">
    <location>
        <begin position="214"/>
        <end position="236"/>
    </location>
</feature>
<accession>A0ABR3WHT9</accession>
<organism evidence="2 3">
    <name type="scientific">Phialemonium thermophilum</name>
    <dbReference type="NCBI Taxonomy" id="223376"/>
    <lineage>
        <taxon>Eukaryota</taxon>
        <taxon>Fungi</taxon>
        <taxon>Dikarya</taxon>
        <taxon>Ascomycota</taxon>
        <taxon>Pezizomycotina</taxon>
        <taxon>Sordariomycetes</taxon>
        <taxon>Sordariomycetidae</taxon>
        <taxon>Cephalothecales</taxon>
        <taxon>Cephalothecaceae</taxon>
        <taxon>Phialemonium</taxon>
    </lineage>
</organism>
<proteinExistence type="predicted"/>
<feature type="compositionally biased region" description="Low complexity" evidence="1">
    <location>
        <begin position="21"/>
        <end position="41"/>
    </location>
</feature>
<gene>
    <name evidence="2" type="ORF">VTK73DRAFT_6987</name>
</gene>
<evidence type="ECO:0000313" key="3">
    <source>
        <dbReference type="Proteomes" id="UP001586593"/>
    </source>
</evidence>
<evidence type="ECO:0000256" key="1">
    <source>
        <dbReference type="SAM" id="MobiDB-lite"/>
    </source>
</evidence>
<protein>
    <recommendedName>
        <fullName evidence="4">Tafazzin</fullName>
    </recommendedName>
</protein>
<sequence>MPKKRHHQFQFSKPQSTVPASLSSRSDSSRPSSRNDNPGRSVNERLADLRRVSVRSQQPLDSHLPAGIPTVPPSIRRILQLPETPPPTPRRPVRVGPDGTRLPPGPPPPRSWLALSRHAPADAARSFQGRVPESYSRHGLPGAYLPAKGSLMDVSLRCMASDWEFQRSYNRYYLFELPSQLRSALVTYLGIWSGVAVSVADLRAILLPCAEPVPEGGGGPDGEAAYEPPADPSSANEDLHHLDLTGLVGRSIRLRELSDLLFPSRAATRLLAADQGELVQESWETAVDDATASAGAPSAVPRPLLPNLTHLSLAVTPESASSASWRQLLAFASHLPTLSHLSLAYWPPPSLTPNANAQSLSVASPHGTVPYGGTGFYSHSLDDDWSEAVLVLRRLGKRLYGLEYLDLTGCAEWFPALAASVDGHAVDWVGDWGKVETLLMYPGYGVPSSGDGGNLALKAKHAEAVDTARRVERHVRAMRAGKGRRIVVETDKKGVGFT</sequence>
<feature type="region of interest" description="Disordered" evidence="1">
    <location>
        <begin position="79"/>
        <end position="107"/>
    </location>
</feature>
<evidence type="ECO:0000313" key="2">
    <source>
        <dbReference type="EMBL" id="KAL1861667.1"/>
    </source>
</evidence>
<reference evidence="2 3" key="1">
    <citation type="journal article" date="2024" name="Commun. Biol.">
        <title>Comparative genomic analysis of thermophilic fungi reveals convergent evolutionary adaptations and gene losses.</title>
        <authorList>
            <person name="Steindorff A.S."/>
            <person name="Aguilar-Pontes M.V."/>
            <person name="Robinson A.J."/>
            <person name="Andreopoulos B."/>
            <person name="LaButti K."/>
            <person name="Kuo A."/>
            <person name="Mondo S."/>
            <person name="Riley R."/>
            <person name="Otillar R."/>
            <person name="Haridas S."/>
            <person name="Lipzen A."/>
            <person name="Grimwood J."/>
            <person name="Schmutz J."/>
            <person name="Clum A."/>
            <person name="Reid I.D."/>
            <person name="Moisan M.C."/>
            <person name="Butler G."/>
            <person name="Nguyen T.T.M."/>
            <person name="Dewar K."/>
            <person name="Conant G."/>
            <person name="Drula E."/>
            <person name="Henrissat B."/>
            <person name="Hansel C."/>
            <person name="Singer S."/>
            <person name="Hutchinson M.I."/>
            <person name="de Vries R.P."/>
            <person name="Natvig D.O."/>
            <person name="Powell A.J."/>
            <person name="Tsang A."/>
            <person name="Grigoriev I.V."/>
        </authorList>
    </citation>
    <scope>NUCLEOTIDE SEQUENCE [LARGE SCALE GENOMIC DNA]</scope>
    <source>
        <strain evidence="2 3">ATCC 24622</strain>
    </source>
</reference>
<dbReference type="EMBL" id="JAZHXJ010000414">
    <property type="protein sequence ID" value="KAL1861667.1"/>
    <property type="molecule type" value="Genomic_DNA"/>
</dbReference>